<name>X1AB91_9ZZZZ</name>
<evidence type="ECO:0000313" key="1">
    <source>
        <dbReference type="EMBL" id="GAG79074.1"/>
    </source>
</evidence>
<sequence length="37" mass="4368">MNEIRFENKENVAKMLERSVQLFQRSGLDDLALKSEK</sequence>
<dbReference type="EMBL" id="BART01012279">
    <property type="protein sequence ID" value="GAG79074.1"/>
    <property type="molecule type" value="Genomic_DNA"/>
</dbReference>
<dbReference type="AlphaFoldDB" id="X1AB91"/>
<comment type="caution">
    <text evidence="1">The sequence shown here is derived from an EMBL/GenBank/DDBJ whole genome shotgun (WGS) entry which is preliminary data.</text>
</comment>
<feature type="non-terminal residue" evidence="1">
    <location>
        <position position="37"/>
    </location>
</feature>
<protein>
    <submittedName>
        <fullName evidence="1">Uncharacterized protein</fullName>
    </submittedName>
</protein>
<reference evidence="1" key="1">
    <citation type="journal article" date="2014" name="Front. Microbiol.">
        <title>High frequency of phylogenetically diverse reductive dehalogenase-homologous genes in deep subseafloor sedimentary metagenomes.</title>
        <authorList>
            <person name="Kawai M."/>
            <person name="Futagami T."/>
            <person name="Toyoda A."/>
            <person name="Takaki Y."/>
            <person name="Nishi S."/>
            <person name="Hori S."/>
            <person name="Arai W."/>
            <person name="Tsubouchi T."/>
            <person name="Morono Y."/>
            <person name="Uchiyama I."/>
            <person name="Ito T."/>
            <person name="Fujiyama A."/>
            <person name="Inagaki F."/>
            <person name="Takami H."/>
        </authorList>
    </citation>
    <scope>NUCLEOTIDE SEQUENCE</scope>
    <source>
        <strain evidence="1">Expedition CK06-06</strain>
    </source>
</reference>
<gene>
    <name evidence="1" type="ORF">S01H4_25722</name>
</gene>
<proteinExistence type="predicted"/>
<accession>X1AB91</accession>
<organism evidence="1">
    <name type="scientific">marine sediment metagenome</name>
    <dbReference type="NCBI Taxonomy" id="412755"/>
    <lineage>
        <taxon>unclassified sequences</taxon>
        <taxon>metagenomes</taxon>
        <taxon>ecological metagenomes</taxon>
    </lineage>
</organism>